<sequence length="88" mass="9546">MKLEDMKCGDTATVVTVSGSGQLRKRVLDLGLTRGTEVKMIRIAPLGDPVEIELRGYRLTVRKTEASVIELENLVSASDRTESGEAAL</sequence>
<evidence type="ECO:0000259" key="2">
    <source>
        <dbReference type="SMART" id="SM00899"/>
    </source>
</evidence>
<dbReference type="SUPFAM" id="SSF50037">
    <property type="entry name" value="C-terminal domain of transcriptional repressors"/>
    <property type="match status" value="1"/>
</dbReference>
<dbReference type="InterPro" id="IPR008988">
    <property type="entry name" value="Transcriptional_repressor_C"/>
</dbReference>
<dbReference type="EMBL" id="CP017686">
    <property type="protein sequence ID" value="AYQ55191.1"/>
    <property type="molecule type" value="Genomic_DNA"/>
</dbReference>
<dbReference type="InterPro" id="IPR007167">
    <property type="entry name" value="Fe-transptr_FeoA-like"/>
</dbReference>
<accession>A0A3G3IHE7</accession>
<dbReference type="InterPro" id="IPR038157">
    <property type="entry name" value="FeoA_core_dom"/>
</dbReference>
<dbReference type="RefSeq" id="WP_015504936.1">
    <property type="nucleotide sequence ID" value="NZ_CAYARL010000026.1"/>
</dbReference>
<dbReference type="InterPro" id="IPR052713">
    <property type="entry name" value="FeoA"/>
</dbReference>
<dbReference type="Pfam" id="PF04023">
    <property type="entry name" value="FeoA"/>
    <property type="match status" value="1"/>
</dbReference>
<gene>
    <name evidence="3" type="ORF">BKD89_05150</name>
</gene>
<name>A0A3G3IHE7_9ARCH</name>
<reference evidence="3 4" key="1">
    <citation type="submission" date="2016-10" db="EMBL/GenBank/DDBJ databases">
        <title>Complete genome of the TMA-utilizing, human hosted archaeon Methanomethylophilus alvus Gen. nov, sp. nov., strain Mx-05, derived from a pure culture.</title>
        <authorList>
            <person name="Brugere J.-F."/>
            <person name="Ben Hania W."/>
            <person name="Chaudhary P.P."/>
            <person name="Gaci N."/>
            <person name="Borrel G."/>
            <person name="Cao Van Tuat L."/>
            <person name="Fardeau M.-L."/>
            <person name="Harris H.M.B."/>
            <person name="O'Toole P.W."/>
            <person name="Ollivier B."/>
        </authorList>
    </citation>
    <scope>NUCLEOTIDE SEQUENCE [LARGE SCALE GENOMIC DNA]</scope>
    <source>
        <strain evidence="3 4">Mx-05</strain>
    </source>
</reference>
<dbReference type="SMART" id="SM00899">
    <property type="entry name" value="FeoA"/>
    <property type="match status" value="1"/>
</dbReference>
<feature type="domain" description="Ferrous iron transporter FeoA-like" evidence="2">
    <location>
        <begin position="1"/>
        <end position="73"/>
    </location>
</feature>
<protein>
    <submittedName>
        <fullName evidence="3">Ferrous iron transport protein A</fullName>
    </submittedName>
</protein>
<evidence type="ECO:0000313" key="4">
    <source>
        <dbReference type="Proteomes" id="UP000273278"/>
    </source>
</evidence>
<proteinExistence type="predicted"/>
<keyword evidence="1" id="KW-0408">Iron</keyword>
<dbReference type="OMA" id="HIMDMGI"/>
<dbReference type="PANTHER" id="PTHR42954:SF2">
    <property type="entry name" value="FE(2+) TRANSPORT PROTEIN A"/>
    <property type="match status" value="1"/>
</dbReference>
<dbReference type="GeneID" id="41321830"/>
<dbReference type="AlphaFoldDB" id="A0A3G3IHE7"/>
<dbReference type="PANTHER" id="PTHR42954">
    <property type="entry name" value="FE(2+) TRANSPORT PROTEIN A"/>
    <property type="match status" value="1"/>
</dbReference>
<evidence type="ECO:0000256" key="1">
    <source>
        <dbReference type="ARBA" id="ARBA00023004"/>
    </source>
</evidence>
<dbReference type="Proteomes" id="UP000273278">
    <property type="component" value="Chromosome"/>
</dbReference>
<dbReference type="Gene3D" id="2.30.30.90">
    <property type="match status" value="1"/>
</dbReference>
<organism evidence="3 4">
    <name type="scientific">Methanomethylophilus alvi</name>
    <dbReference type="NCBI Taxonomy" id="1291540"/>
    <lineage>
        <taxon>Archaea</taxon>
        <taxon>Methanobacteriati</taxon>
        <taxon>Thermoplasmatota</taxon>
        <taxon>Thermoplasmata</taxon>
        <taxon>Methanomassiliicoccales</taxon>
        <taxon>Methanomethylophilaceae</taxon>
        <taxon>Methanomethylophilus</taxon>
    </lineage>
</organism>
<evidence type="ECO:0000313" key="3">
    <source>
        <dbReference type="EMBL" id="AYQ55191.1"/>
    </source>
</evidence>
<dbReference type="GO" id="GO:0046914">
    <property type="term" value="F:transition metal ion binding"/>
    <property type="evidence" value="ECO:0007669"/>
    <property type="project" value="InterPro"/>
</dbReference>